<evidence type="ECO:0000313" key="3">
    <source>
        <dbReference type="Proteomes" id="UP001215280"/>
    </source>
</evidence>
<keyword evidence="1" id="KW-0812">Transmembrane</keyword>
<evidence type="ECO:0008006" key="4">
    <source>
        <dbReference type="Google" id="ProtNLM"/>
    </source>
</evidence>
<name>A0AAD7IQ07_9AGAR</name>
<sequence>MHSDTPFSLSVEHGSQIVMITQSTNSQTNGIDTLAIPVCFAILSAFLLLSRCFLSLQVVKNLLGRVGISLHRKSDIPVPGIGKGTILVYRSARLLGCLVLLGISVTFLFIGRNGQTENQWTRRQGMEAALASTYWQLAIRFDTGFPYS</sequence>
<feature type="transmembrane region" description="Helical" evidence="1">
    <location>
        <begin position="34"/>
        <end position="54"/>
    </location>
</feature>
<keyword evidence="1" id="KW-1133">Transmembrane helix</keyword>
<proteinExistence type="predicted"/>
<keyword evidence="3" id="KW-1185">Reference proteome</keyword>
<protein>
    <recommendedName>
        <fullName evidence="4">Transmembrane protein</fullName>
    </recommendedName>
</protein>
<accession>A0AAD7IQ07</accession>
<dbReference type="AlphaFoldDB" id="A0AAD7IQ07"/>
<reference evidence="2" key="1">
    <citation type="submission" date="2023-03" db="EMBL/GenBank/DDBJ databases">
        <title>Massive genome expansion in bonnet fungi (Mycena s.s.) driven by repeated elements and novel gene families across ecological guilds.</title>
        <authorList>
            <consortium name="Lawrence Berkeley National Laboratory"/>
            <person name="Harder C.B."/>
            <person name="Miyauchi S."/>
            <person name="Viragh M."/>
            <person name="Kuo A."/>
            <person name="Thoen E."/>
            <person name="Andreopoulos B."/>
            <person name="Lu D."/>
            <person name="Skrede I."/>
            <person name="Drula E."/>
            <person name="Henrissat B."/>
            <person name="Morin E."/>
            <person name="Kohler A."/>
            <person name="Barry K."/>
            <person name="LaButti K."/>
            <person name="Morin E."/>
            <person name="Salamov A."/>
            <person name="Lipzen A."/>
            <person name="Mereny Z."/>
            <person name="Hegedus B."/>
            <person name="Baldrian P."/>
            <person name="Stursova M."/>
            <person name="Weitz H."/>
            <person name="Taylor A."/>
            <person name="Grigoriev I.V."/>
            <person name="Nagy L.G."/>
            <person name="Martin F."/>
            <person name="Kauserud H."/>
        </authorList>
    </citation>
    <scope>NUCLEOTIDE SEQUENCE</scope>
    <source>
        <strain evidence="2">CBHHK188m</strain>
    </source>
</reference>
<evidence type="ECO:0000256" key="1">
    <source>
        <dbReference type="SAM" id="Phobius"/>
    </source>
</evidence>
<dbReference type="Proteomes" id="UP001215280">
    <property type="component" value="Unassembled WGS sequence"/>
</dbReference>
<organism evidence="2 3">
    <name type="scientific">Mycena maculata</name>
    <dbReference type="NCBI Taxonomy" id="230809"/>
    <lineage>
        <taxon>Eukaryota</taxon>
        <taxon>Fungi</taxon>
        <taxon>Dikarya</taxon>
        <taxon>Basidiomycota</taxon>
        <taxon>Agaricomycotina</taxon>
        <taxon>Agaricomycetes</taxon>
        <taxon>Agaricomycetidae</taxon>
        <taxon>Agaricales</taxon>
        <taxon>Marasmiineae</taxon>
        <taxon>Mycenaceae</taxon>
        <taxon>Mycena</taxon>
    </lineage>
</organism>
<feature type="transmembrane region" description="Helical" evidence="1">
    <location>
        <begin position="92"/>
        <end position="110"/>
    </location>
</feature>
<keyword evidence="1" id="KW-0472">Membrane</keyword>
<evidence type="ECO:0000313" key="2">
    <source>
        <dbReference type="EMBL" id="KAJ7746823.1"/>
    </source>
</evidence>
<gene>
    <name evidence="2" type="ORF">DFH07DRAFT_579391</name>
</gene>
<dbReference type="EMBL" id="JARJLG010000096">
    <property type="protein sequence ID" value="KAJ7746823.1"/>
    <property type="molecule type" value="Genomic_DNA"/>
</dbReference>
<comment type="caution">
    <text evidence="2">The sequence shown here is derived from an EMBL/GenBank/DDBJ whole genome shotgun (WGS) entry which is preliminary data.</text>
</comment>